<name>A0A3N0XU42_ANAGA</name>
<dbReference type="PANTHER" id="PTHR12243">
    <property type="entry name" value="MADF DOMAIN TRANSCRIPTION FACTOR"/>
    <property type="match status" value="1"/>
</dbReference>
<dbReference type="PANTHER" id="PTHR12243:SF48">
    <property type="entry name" value="MADF DOMAIN-CONTAINING PROTEIN"/>
    <property type="match status" value="1"/>
</dbReference>
<feature type="compositionally biased region" description="Basic and acidic residues" evidence="2">
    <location>
        <begin position="172"/>
        <end position="193"/>
    </location>
</feature>
<feature type="coiled-coil region" evidence="1">
    <location>
        <begin position="282"/>
        <end position="309"/>
    </location>
</feature>
<feature type="compositionally biased region" description="Basic and acidic residues" evidence="2">
    <location>
        <begin position="146"/>
        <end position="162"/>
    </location>
</feature>
<feature type="region of interest" description="Disordered" evidence="2">
    <location>
        <begin position="1"/>
        <end position="38"/>
    </location>
</feature>
<reference evidence="4 5" key="1">
    <citation type="submission" date="2018-10" db="EMBL/GenBank/DDBJ databases">
        <title>Genome assembly for a Yunnan-Guizhou Plateau 3E fish, Anabarilius grahami (Regan), and its evolutionary and genetic applications.</title>
        <authorList>
            <person name="Jiang W."/>
        </authorList>
    </citation>
    <scope>NUCLEOTIDE SEQUENCE [LARGE SCALE GENOMIC DNA]</scope>
    <source>
        <strain evidence="4">AG-KIZ</strain>
        <tissue evidence="4">Muscle</tissue>
    </source>
</reference>
<dbReference type="GO" id="GO:0005667">
    <property type="term" value="C:transcription regulator complex"/>
    <property type="evidence" value="ECO:0007669"/>
    <property type="project" value="TreeGrafter"/>
</dbReference>
<dbReference type="GO" id="GO:0006357">
    <property type="term" value="P:regulation of transcription by RNA polymerase II"/>
    <property type="evidence" value="ECO:0007669"/>
    <property type="project" value="TreeGrafter"/>
</dbReference>
<evidence type="ECO:0000259" key="3">
    <source>
        <dbReference type="Pfam" id="PF10545"/>
    </source>
</evidence>
<dbReference type="AlphaFoldDB" id="A0A3N0XU42"/>
<evidence type="ECO:0000256" key="1">
    <source>
        <dbReference type="SAM" id="Coils"/>
    </source>
</evidence>
<dbReference type="Proteomes" id="UP000281406">
    <property type="component" value="Unassembled WGS sequence"/>
</dbReference>
<feature type="compositionally biased region" description="Basic and acidic residues" evidence="2">
    <location>
        <begin position="237"/>
        <end position="246"/>
    </location>
</feature>
<feature type="compositionally biased region" description="Basic and acidic residues" evidence="2">
    <location>
        <begin position="653"/>
        <end position="664"/>
    </location>
</feature>
<dbReference type="Pfam" id="PF10545">
    <property type="entry name" value="MADF_DNA_bdg"/>
    <property type="match status" value="1"/>
</dbReference>
<gene>
    <name evidence="4" type="ORF">DPX16_5297</name>
</gene>
<comment type="caution">
    <text evidence="4">The sequence shown here is derived from an EMBL/GenBank/DDBJ whole genome shotgun (WGS) entry which is preliminary data.</text>
</comment>
<feature type="compositionally biased region" description="Basic residues" evidence="2">
    <location>
        <begin position="1"/>
        <end position="10"/>
    </location>
</feature>
<evidence type="ECO:0000256" key="2">
    <source>
        <dbReference type="SAM" id="MobiDB-lite"/>
    </source>
</evidence>
<evidence type="ECO:0000313" key="4">
    <source>
        <dbReference type="EMBL" id="ROJ48031.1"/>
    </source>
</evidence>
<dbReference type="GO" id="GO:0005634">
    <property type="term" value="C:nucleus"/>
    <property type="evidence" value="ECO:0007669"/>
    <property type="project" value="TreeGrafter"/>
</dbReference>
<sequence length="664" mass="76405">MYSNKFRRLRPLASASPAQTAQPLLPELRPHPPPKRTTEGIATMCAAETPRLRPHPPPKRTTEGIATMWEFQYNNKTSFKLPPIFGPSQARGLCPYPQAQGLRKPIVAYGNSTVQFESDLYRQKRRSEFLEREKRKEALCPQRQHPSQDKSAFPKRELKATKAPDANRVQLKSKEPEALERKVSEPKIEREEMALTEPEEPEEGNSNPEEMDLTEPEEPEEGNSNPEEMDLTEPEEPEKGNSKSEEMDLPETEDSEEMDRVMDELWKFKNSVDEFYENDKVIKCHQDKIEKMKEKADRIKEEIVKIDTLIKKRQEELKKIQVKLEKNPNNKSVSSRRKIKQISEKLAKVFEKSYCHFGCPDFLLLMLNEFEEWSFELEENTPAEILHKQQMEFWKDYYKNIRVKEKAELEALKEERWQRRREQALERALAPPMKIVDGSEFVRRPGKLLQPTALSVHGGGLCSVLAGIADFTQRQGLFGMIECKRKWKVLRDAFARNRKQKNLPSGSAGGSSREWKYEQVMSFLLPHMQSKSSRHTLQLEDVPVDMTVADDDVEPELAELSSSSGSSQWSYCYLQKYTAPGKKQPIRARRSALAVSIKLLSALITPLSCTVRTGVQIQDYRCAAALLMADKQSKLPIPRVAPAHKIKTGKRKKTDDDDKKAKKK</sequence>
<dbReference type="InterPro" id="IPR039353">
    <property type="entry name" value="TF_Adf1"/>
</dbReference>
<feature type="compositionally biased region" description="Basic residues" evidence="2">
    <location>
        <begin position="642"/>
        <end position="652"/>
    </location>
</feature>
<feature type="compositionally biased region" description="Acidic residues" evidence="2">
    <location>
        <begin position="197"/>
        <end position="236"/>
    </location>
</feature>
<protein>
    <recommendedName>
        <fullName evidence="3">MADF domain-containing protein</fullName>
    </recommendedName>
</protein>
<feature type="compositionally biased region" description="Acidic residues" evidence="2">
    <location>
        <begin position="247"/>
        <end position="257"/>
    </location>
</feature>
<keyword evidence="1" id="KW-0175">Coiled coil</keyword>
<evidence type="ECO:0000313" key="5">
    <source>
        <dbReference type="Proteomes" id="UP000281406"/>
    </source>
</evidence>
<dbReference type="OrthoDB" id="5803771at2759"/>
<feature type="region of interest" description="Disordered" evidence="2">
    <location>
        <begin position="132"/>
        <end position="257"/>
    </location>
</feature>
<organism evidence="4 5">
    <name type="scientific">Anabarilius grahami</name>
    <name type="common">Kanglang fish</name>
    <name type="synonym">Barilius grahami</name>
    <dbReference type="NCBI Taxonomy" id="495550"/>
    <lineage>
        <taxon>Eukaryota</taxon>
        <taxon>Metazoa</taxon>
        <taxon>Chordata</taxon>
        <taxon>Craniata</taxon>
        <taxon>Vertebrata</taxon>
        <taxon>Euteleostomi</taxon>
        <taxon>Actinopterygii</taxon>
        <taxon>Neopterygii</taxon>
        <taxon>Teleostei</taxon>
        <taxon>Ostariophysi</taxon>
        <taxon>Cypriniformes</taxon>
        <taxon>Xenocyprididae</taxon>
        <taxon>Xenocypridinae</taxon>
        <taxon>Xenocypridinae incertae sedis</taxon>
        <taxon>Anabarilius</taxon>
    </lineage>
</organism>
<feature type="region of interest" description="Disordered" evidence="2">
    <location>
        <begin position="638"/>
        <end position="664"/>
    </location>
</feature>
<dbReference type="EMBL" id="RJVU01060476">
    <property type="protein sequence ID" value="ROJ48031.1"/>
    <property type="molecule type" value="Genomic_DNA"/>
</dbReference>
<feature type="domain" description="MADF" evidence="3">
    <location>
        <begin position="481"/>
        <end position="524"/>
    </location>
</feature>
<proteinExistence type="predicted"/>
<dbReference type="InterPro" id="IPR006578">
    <property type="entry name" value="MADF-dom"/>
</dbReference>
<keyword evidence="5" id="KW-1185">Reference proteome</keyword>
<accession>A0A3N0XU42</accession>